<keyword evidence="11" id="KW-1185">Reference proteome</keyword>
<evidence type="ECO:0000256" key="8">
    <source>
        <dbReference type="ARBA" id="ARBA00023128"/>
    </source>
</evidence>
<evidence type="ECO:0000313" key="11">
    <source>
        <dbReference type="Proteomes" id="UP001652626"/>
    </source>
</evidence>
<dbReference type="InterPro" id="IPR007863">
    <property type="entry name" value="Peptidase_M16_C"/>
</dbReference>
<dbReference type="Pfam" id="PF00675">
    <property type="entry name" value="Peptidase_M16"/>
    <property type="match status" value="1"/>
</dbReference>
<feature type="domain" description="Peptidase M16 C-terminal" evidence="10">
    <location>
        <begin position="193"/>
        <end position="368"/>
    </location>
</feature>
<evidence type="ECO:0000313" key="12">
    <source>
        <dbReference type="RefSeq" id="XP_064076346.1"/>
    </source>
</evidence>
<evidence type="ECO:0000256" key="2">
    <source>
        <dbReference type="ARBA" id="ARBA00004173"/>
    </source>
</evidence>
<dbReference type="GeneID" id="113404055"/>
<evidence type="ECO:0000256" key="7">
    <source>
        <dbReference type="ARBA" id="ARBA00023049"/>
    </source>
</evidence>
<keyword evidence="6" id="KW-0862">Zinc</keyword>
<evidence type="ECO:0000259" key="10">
    <source>
        <dbReference type="Pfam" id="PF05193"/>
    </source>
</evidence>
<evidence type="ECO:0000256" key="4">
    <source>
        <dbReference type="ARBA" id="ARBA00022723"/>
    </source>
</evidence>
<dbReference type="InterPro" id="IPR011249">
    <property type="entry name" value="Metalloenz_LuxS/M16"/>
</dbReference>
<reference evidence="12" key="1">
    <citation type="submission" date="2025-08" db="UniProtKB">
        <authorList>
            <consortium name="RefSeq"/>
        </authorList>
    </citation>
    <scope>IDENTIFICATION</scope>
    <source>
        <tissue evidence="12">Whole body</tissue>
    </source>
</reference>
<evidence type="ECO:0000256" key="1">
    <source>
        <dbReference type="ARBA" id="ARBA00001947"/>
    </source>
</evidence>
<keyword evidence="8" id="KW-0496">Mitochondrion</keyword>
<keyword evidence="5" id="KW-0378">Hydrolase</keyword>
<keyword evidence="3" id="KW-0645">Protease</keyword>
<organism evidence="11 12">
    <name type="scientific">Vanessa tameamea</name>
    <name type="common">Kamehameha butterfly</name>
    <dbReference type="NCBI Taxonomy" id="334116"/>
    <lineage>
        <taxon>Eukaryota</taxon>
        <taxon>Metazoa</taxon>
        <taxon>Ecdysozoa</taxon>
        <taxon>Arthropoda</taxon>
        <taxon>Hexapoda</taxon>
        <taxon>Insecta</taxon>
        <taxon>Pterygota</taxon>
        <taxon>Neoptera</taxon>
        <taxon>Endopterygota</taxon>
        <taxon>Lepidoptera</taxon>
        <taxon>Glossata</taxon>
        <taxon>Ditrysia</taxon>
        <taxon>Papilionoidea</taxon>
        <taxon>Nymphalidae</taxon>
        <taxon>Nymphalinae</taxon>
        <taxon>Vanessa</taxon>
    </lineage>
</organism>
<feature type="domain" description="Peptidase M16 N-terminal" evidence="9">
    <location>
        <begin position="42"/>
        <end position="181"/>
    </location>
</feature>
<dbReference type="InterPro" id="IPR050361">
    <property type="entry name" value="MPP/UQCRC_Complex"/>
</dbReference>
<dbReference type="PANTHER" id="PTHR11851">
    <property type="entry name" value="METALLOPROTEASE"/>
    <property type="match status" value="1"/>
</dbReference>
<proteinExistence type="predicted"/>
<dbReference type="Proteomes" id="UP001652626">
    <property type="component" value="Chromosome Z"/>
</dbReference>
<dbReference type="RefSeq" id="XP_064076346.1">
    <property type="nucleotide sequence ID" value="XM_064220276.1"/>
</dbReference>
<dbReference type="PANTHER" id="PTHR11851:SF149">
    <property type="entry name" value="GH01077P"/>
    <property type="match status" value="1"/>
</dbReference>
<name>A0ABM4AYJ1_VANTA</name>
<dbReference type="SUPFAM" id="SSF63411">
    <property type="entry name" value="LuxS/MPP-like metallohydrolase"/>
    <property type="match status" value="2"/>
</dbReference>
<evidence type="ECO:0000256" key="5">
    <source>
        <dbReference type="ARBA" id="ARBA00022801"/>
    </source>
</evidence>
<sequence>MFKFLFKPSINNSENFRNFSTFLKLFSSSQICVEQLKNGVTVATEEQCSPLTCLSLIIETGSRFENSCNNGISNFIEHIALSKNDVQESCYNNCIKINAVTTREYQRFSAVCTDIHVSECVDILTKFVTNLEWNDDDMELQKNKIYLEAIDCDNNPKSLVFDYLHQTAFQGTPLGQSVLGPTTNIAKFDKSLICNFMKENYQPHRIILVSSGGESHCSIVDRANSTLGYIMPNEYKTFNAGPQRYTGSEVIYRDDSMPFAHVALAVEVPGYNSPEYLPLYVASCLTGSWDRTQGGTNRHGSPLARAASTSKLCEYFKSFYIPYRDVGLWGVYFIGNAKYLDEMVSNIQDQWMHMCITTQYTDIEKAVNIVKVKLAKRVDGVINSCYNIGLQVLYTSERKSLSDPYNEVSKIKEDTIKDVCFKYIYDKCPVVAAVGPTETLPHYNRIRSGMYWVRL</sequence>
<comment type="cofactor">
    <cofactor evidence="1">
        <name>Zn(2+)</name>
        <dbReference type="ChEBI" id="CHEBI:29105"/>
    </cofactor>
</comment>
<keyword evidence="7" id="KW-0482">Metalloprotease</keyword>
<accession>A0ABM4AYJ1</accession>
<dbReference type="InterPro" id="IPR011765">
    <property type="entry name" value="Pept_M16_N"/>
</dbReference>
<evidence type="ECO:0000256" key="6">
    <source>
        <dbReference type="ARBA" id="ARBA00022833"/>
    </source>
</evidence>
<gene>
    <name evidence="12" type="primary">LOC113404055</name>
</gene>
<protein>
    <submittedName>
        <fullName evidence="12">Cytochrome b-c1 complex subunit 1, mitochondrial-like</fullName>
    </submittedName>
</protein>
<dbReference type="Gene3D" id="3.30.830.10">
    <property type="entry name" value="Metalloenzyme, LuxS/M16 peptidase-like"/>
    <property type="match status" value="2"/>
</dbReference>
<evidence type="ECO:0000256" key="3">
    <source>
        <dbReference type="ARBA" id="ARBA00022670"/>
    </source>
</evidence>
<dbReference type="Pfam" id="PF05193">
    <property type="entry name" value="Peptidase_M16_C"/>
    <property type="match status" value="1"/>
</dbReference>
<keyword evidence="4" id="KW-0479">Metal-binding</keyword>
<comment type="subcellular location">
    <subcellularLocation>
        <location evidence="2">Mitochondrion</location>
    </subcellularLocation>
</comment>
<evidence type="ECO:0000259" key="9">
    <source>
        <dbReference type="Pfam" id="PF00675"/>
    </source>
</evidence>